<keyword evidence="2" id="KW-1185">Reference proteome</keyword>
<proteinExistence type="predicted"/>
<evidence type="ECO:0000313" key="2">
    <source>
        <dbReference type="Proteomes" id="UP000037035"/>
    </source>
</evidence>
<dbReference type="Proteomes" id="UP000037035">
    <property type="component" value="Unassembled WGS sequence"/>
</dbReference>
<evidence type="ECO:0000313" key="1">
    <source>
        <dbReference type="EMBL" id="KNZ49809.1"/>
    </source>
</evidence>
<dbReference type="EMBL" id="LAVV01009908">
    <property type="protein sequence ID" value="KNZ49809.1"/>
    <property type="molecule type" value="Genomic_DNA"/>
</dbReference>
<gene>
    <name evidence="1" type="ORF">VP01_4767g1</name>
</gene>
<reference evidence="1 2" key="1">
    <citation type="submission" date="2015-08" db="EMBL/GenBank/DDBJ databases">
        <title>Next Generation Sequencing and Analysis of the Genome of Puccinia sorghi L Schw, the Causal Agent of Maize Common Rust.</title>
        <authorList>
            <person name="Rochi L."/>
            <person name="Burguener G."/>
            <person name="Darino M."/>
            <person name="Turjanski A."/>
            <person name="Kreff E."/>
            <person name="Dieguez M.J."/>
            <person name="Sacco F."/>
        </authorList>
    </citation>
    <scope>NUCLEOTIDE SEQUENCE [LARGE SCALE GENOMIC DNA]</scope>
    <source>
        <strain evidence="1 2">RO10H11247</strain>
    </source>
</reference>
<name>A0A0L6UMR5_9BASI</name>
<organism evidence="1 2">
    <name type="scientific">Puccinia sorghi</name>
    <dbReference type="NCBI Taxonomy" id="27349"/>
    <lineage>
        <taxon>Eukaryota</taxon>
        <taxon>Fungi</taxon>
        <taxon>Dikarya</taxon>
        <taxon>Basidiomycota</taxon>
        <taxon>Pucciniomycotina</taxon>
        <taxon>Pucciniomycetes</taxon>
        <taxon>Pucciniales</taxon>
        <taxon>Pucciniaceae</taxon>
        <taxon>Puccinia</taxon>
    </lineage>
</organism>
<sequence length="160" mass="18056">MAPSQVLSTQSLPHVEKSYDQIQSYRFLHSGLNIVWDPLDEASIIAIIKFTPFDKLTASEKDDLNFLSKFLHNSKQSINPFGANRTTRTNFLDGTSSSLGLKSRLLLTLIIASPLGLVRLLNQDLMKKYNLPSPGPINDHQMINVTCHQVIIDWSWCFLV</sequence>
<dbReference type="AlphaFoldDB" id="A0A0L6UMR5"/>
<dbReference type="VEuPathDB" id="FungiDB:VP01_4767g1"/>
<comment type="caution">
    <text evidence="1">The sequence shown here is derived from an EMBL/GenBank/DDBJ whole genome shotgun (WGS) entry which is preliminary data.</text>
</comment>
<accession>A0A0L6UMR5</accession>
<protein>
    <submittedName>
        <fullName evidence="1">Uncharacterized protein</fullName>
    </submittedName>
</protein>